<evidence type="ECO:0000313" key="1">
    <source>
        <dbReference type="EMBL" id="VTJ79947.1"/>
    </source>
</evidence>
<reference evidence="1" key="1">
    <citation type="submission" date="2019-04" db="EMBL/GenBank/DDBJ databases">
        <authorList>
            <person name="Alioto T."/>
            <person name="Alioto T."/>
        </authorList>
    </citation>
    <scope>NUCLEOTIDE SEQUENCE [LARGE SCALE GENOMIC DNA]</scope>
</reference>
<accession>A0A5E4CDB3</accession>
<organism evidence="1 2">
    <name type="scientific">Marmota monax</name>
    <name type="common">Woodchuck</name>
    <dbReference type="NCBI Taxonomy" id="9995"/>
    <lineage>
        <taxon>Eukaryota</taxon>
        <taxon>Metazoa</taxon>
        <taxon>Chordata</taxon>
        <taxon>Craniata</taxon>
        <taxon>Vertebrata</taxon>
        <taxon>Euteleostomi</taxon>
        <taxon>Mammalia</taxon>
        <taxon>Eutheria</taxon>
        <taxon>Euarchontoglires</taxon>
        <taxon>Glires</taxon>
        <taxon>Rodentia</taxon>
        <taxon>Sciuromorpha</taxon>
        <taxon>Sciuridae</taxon>
        <taxon>Xerinae</taxon>
        <taxon>Marmotini</taxon>
        <taxon>Marmota</taxon>
    </lineage>
</organism>
<dbReference type="AlphaFoldDB" id="A0A5E4CDB3"/>
<dbReference type="EMBL" id="CABDUW010001247">
    <property type="protein sequence ID" value="VTJ79947.1"/>
    <property type="molecule type" value="Genomic_DNA"/>
</dbReference>
<proteinExistence type="predicted"/>
<gene>
    <name evidence="1" type="ORF">MONAX_5E028867</name>
</gene>
<sequence>MSVTPIYSVNKQSETCFPTNLTVKDLSTHIVILDLNILLICWECGHDAQVSQPFRNHRDRIRSRGSSVVSVALL</sequence>
<keyword evidence="2" id="KW-1185">Reference proteome</keyword>
<evidence type="ECO:0000313" key="2">
    <source>
        <dbReference type="Proteomes" id="UP000335636"/>
    </source>
</evidence>
<protein>
    <submittedName>
        <fullName evidence="1">Uncharacterized protein</fullName>
    </submittedName>
</protein>
<comment type="caution">
    <text evidence="1">The sequence shown here is derived from an EMBL/GenBank/DDBJ whole genome shotgun (WGS) entry which is preliminary data.</text>
</comment>
<dbReference type="Proteomes" id="UP000335636">
    <property type="component" value="Unassembled WGS sequence"/>
</dbReference>
<name>A0A5E4CDB3_MARMO</name>